<keyword evidence="10 11" id="KW-0066">ATP synthesis</keyword>
<dbReference type="RefSeq" id="WP_200276989.1">
    <property type="nucleotide sequence ID" value="NZ_CP066802.1"/>
</dbReference>
<keyword evidence="8 11" id="KW-0406">Ion transport</keyword>
<evidence type="ECO:0000256" key="9">
    <source>
        <dbReference type="ARBA" id="ARBA00023136"/>
    </source>
</evidence>
<proteinExistence type="inferred from homology"/>
<keyword evidence="9 11" id="KW-0472">Membrane</keyword>
<dbReference type="GO" id="GO:0005886">
    <property type="term" value="C:plasma membrane"/>
    <property type="evidence" value="ECO:0007669"/>
    <property type="project" value="UniProtKB-SubCell"/>
</dbReference>
<dbReference type="PRINTS" id="PR00123">
    <property type="entry name" value="ATPASEA"/>
</dbReference>
<evidence type="ECO:0000313" key="13">
    <source>
        <dbReference type="EMBL" id="QQM67844.1"/>
    </source>
</evidence>
<dbReference type="KEGG" id="awe:JG540_02905"/>
<feature type="transmembrane region" description="Helical" evidence="11">
    <location>
        <begin position="107"/>
        <end position="127"/>
    </location>
</feature>
<evidence type="ECO:0000256" key="5">
    <source>
        <dbReference type="ARBA" id="ARBA00022692"/>
    </source>
</evidence>
<gene>
    <name evidence="11 13" type="primary">atpB</name>
    <name evidence="13" type="ORF">JG540_02905</name>
</gene>
<accession>A0A7T7S2V4</accession>
<keyword evidence="3 11" id="KW-0813">Transport</keyword>
<dbReference type="InterPro" id="IPR035908">
    <property type="entry name" value="F0_ATP_A_sf"/>
</dbReference>
<feature type="transmembrane region" description="Helical" evidence="11">
    <location>
        <begin position="133"/>
        <end position="157"/>
    </location>
</feature>
<dbReference type="GO" id="GO:0046933">
    <property type="term" value="F:proton-transporting ATP synthase activity, rotational mechanism"/>
    <property type="evidence" value="ECO:0007669"/>
    <property type="project" value="UniProtKB-UniRule"/>
</dbReference>
<dbReference type="InterPro" id="IPR000568">
    <property type="entry name" value="ATP_synth_F0_asu"/>
</dbReference>
<dbReference type="HAMAP" id="MF_01393">
    <property type="entry name" value="ATP_synth_a_bact"/>
    <property type="match status" value="1"/>
</dbReference>
<dbReference type="CDD" id="cd00310">
    <property type="entry name" value="ATP-synt_Fo_a_6"/>
    <property type="match status" value="1"/>
</dbReference>
<evidence type="ECO:0000256" key="1">
    <source>
        <dbReference type="ARBA" id="ARBA00004141"/>
    </source>
</evidence>
<evidence type="ECO:0000256" key="11">
    <source>
        <dbReference type="HAMAP-Rule" id="MF_01393"/>
    </source>
</evidence>
<evidence type="ECO:0000256" key="10">
    <source>
        <dbReference type="ARBA" id="ARBA00023310"/>
    </source>
</evidence>
<evidence type="ECO:0000256" key="3">
    <source>
        <dbReference type="ARBA" id="ARBA00022448"/>
    </source>
</evidence>
<evidence type="ECO:0000256" key="7">
    <source>
        <dbReference type="ARBA" id="ARBA00022989"/>
    </source>
</evidence>
<dbReference type="SUPFAM" id="SSF81336">
    <property type="entry name" value="F1F0 ATP synthase subunit A"/>
    <property type="match status" value="1"/>
</dbReference>
<dbReference type="InterPro" id="IPR045083">
    <property type="entry name" value="ATP_synth_F0_asu_bact/mt"/>
</dbReference>
<evidence type="ECO:0000256" key="6">
    <source>
        <dbReference type="ARBA" id="ARBA00022781"/>
    </source>
</evidence>
<dbReference type="Gene3D" id="1.20.120.220">
    <property type="entry name" value="ATP synthase, F0 complex, subunit A"/>
    <property type="match status" value="1"/>
</dbReference>
<keyword evidence="6 11" id="KW-0375">Hydrogen ion transport</keyword>
<keyword evidence="5 11" id="KW-0812">Transmembrane</keyword>
<dbReference type="PANTHER" id="PTHR11410">
    <property type="entry name" value="ATP SYNTHASE SUBUNIT A"/>
    <property type="match status" value="1"/>
</dbReference>
<dbReference type="PANTHER" id="PTHR11410:SF0">
    <property type="entry name" value="ATP SYNTHASE SUBUNIT A"/>
    <property type="match status" value="1"/>
</dbReference>
<protein>
    <recommendedName>
        <fullName evidence="11 12">ATP synthase subunit a</fullName>
    </recommendedName>
    <alternativeName>
        <fullName evidence="11">ATP synthase F0 sector subunit a</fullName>
    </alternativeName>
    <alternativeName>
        <fullName evidence="11">F-ATPase subunit 6</fullName>
    </alternativeName>
</protein>
<comment type="subcellular location">
    <subcellularLocation>
        <location evidence="11 12">Cell membrane</location>
        <topology evidence="11 12">Multi-pass membrane protein</topology>
    </subcellularLocation>
    <subcellularLocation>
        <location evidence="1">Membrane</location>
        <topology evidence="1">Multi-pass membrane protein</topology>
    </subcellularLocation>
</comment>
<feature type="transmembrane region" description="Helical" evidence="11">
    <location>
        <begin position="169"/>
        <end position="188"/>
    </location>
</feature>
<keyword evidence="11" id="KW-1003">Cell membrane</keyword>
<dbReference type="AlphaFoldDB" id="A0A7T7S2V4"/>
<keyword evidence="14" id="KW-1185">Reference proteome</keyword>
<evidence type="ECO:0000256" key="12">
    <source>
        <dbReference type="RuleBase" id="RU000483"/>
    </source>
</evidence>
<keyword evidence="4 11" id="KW-0138">CF(0)</keyword>
<sequence length="276" mass="29549">MLTSVSFAAVKAAAIAPAAAEYDGFHPPSLDDFFPAGLFFVGTPFEVNRVMLVRIIMTLLLVMVFVLGASRARLVPGRFQSVLELTVGFVRNSISEEILGPVYGKKYAPLLTTIFVGVFFLNISGVIPGLQIASTGVVGMPLVFALVSYVAFIYAGIKTNGLGHYLKGTVMPSGVPAFLAPLIIPIEFLSNLVLRPLTLTIRLMANMISGHLLLALCFVATNALFVYASAELKALGAVTLLVGLAFVVFEIFVAVLQAYIFSLLTAVYLDSSVHMH</sequence>
<evidence type="ECO:0000256" key="2">
    <source>
        <dbReference type="ARBA" id="ARBA00006810"/>
    </source>
</evidence>
<feature type="transmembrane region" description="Helical" evidence="11">
    <location>
        <begin position="51"/>
        <end position="69"/>
    </location>
</feature>
<feature type="transmembrane region" description="Helical" evidence="11">
    <location>
        <begin position="240"/>
        <end position="269"/>
    </location>
</feature>
<dbReference type="EMBL" id="CP066802">
    <property type="protein sequence ID" value="QQM67844.1"/>
    <property type="molecule type" value="Genomic_DNA"/>
</dbReference>
<dbReference type="InterPro" id="IPR023011">
    <property type="entry name" value="ATP_synth_F0_asu_AS"/>
</dbReference>
<comment type="similarity">
    <text evidence="2 11 12">Belongs to the ATPase A chain family.</text>
</comment>
<evidence type="ECO:0000313" key="14">
    <source>
        <dbReference type="Proteomes" id="UP000595895"/>
    </source>
</evidence>
<dbReference type="PROSITE" id="PS00449">
    <property type="entry name" value="ATPASE_A"/>
    <property type="match status" value="1"/>
</dbReference>
<dbReference type="Proteomes" id="UP000595895">
    <property type="component" value="Chromosome"/>
</dbReference>
<dbReference type="GO" id="GO:0045259">
    <property type="term" value="C:proton-transporting ATP synthase complex"/>
    <property type="evidence" value="ECO:0007669"/>
    <property type="project" value="UniProtKB-KW"/>
</dbReference>
<feature type="transmembrane region" description="Helical" evidence="11">
    <location>
        <begin position="208"/>
        <end position="228"/>
    </location>
</feature>
<comment type="function">
    <text evidence="11 12">Key component of the proton channel; it plays a direct role in the translocation of protons across the membrane.</text>
</comment>
<reference evidence="13 14" key="1">
    <citation type="submission" date="2020-12" db="EMBL/GenBank/DDBJ databases">
        <authorList>
            <person name="Zhou J."/>
        </authorList>
    </citation>
    <scope>NUCLEOTIDE SEQUENCE [LARGE SCALE GENOMIC DNA]</scope>
    <source>
        <strain evidence="13 14">CCUG 61299</strain>
    </source>
</reference>
<evidence type="ECO:0000256" key="4">
    <source>
        <dbReference type="ARBA" id="ARBA00022547"/>
    </source>
</evidence>
<organism evidence="13 14">
    <name type="scientific">Actinomyces weissii</name>
    <dbReference type="NCBI Taxonomy" id="675090"/>
    <lineage>
        <taxon>Bacteria</taxon>
        <taxon>Bacillati</taxon>
        <taxon>Actinomycetota</taxon>
        <taxon>Actinomycetes</taxon>
        <taxon>Actinomycetales</taxon>
        <taxon>Actinomycetaceae</taxon>
        <taxon>Actinomyces</taxon>
    </lineage>
</organism>
<dbReference type="Pfam" id="PF00119">
    <property type="entry name" value="ATP-synt_A"/>
    <property type="match status" value="1"/>
</dbReference>
<keyword evidence="7 11" id="KW-1133">Transmembrane helix</keyword>
<dbReference type="NCBIfam" id="TIGR01131">
    <property type="entry name" value="ATP_synt_6_or_A"/>
    <property type="match status" value="1"/>
</dbReference>
<evidence type="ECO:0000256" key="8">
    <source>
        <dbReference type="ARBA" id="ARBA00023065"/>
    </source>
</evidence>
<name>A0A7T7S2V4_9ACTO</name>